<evidence type="ECO:0000313" key="2">
    <source>
        <dbReference type="EMBL" id="TWE01836.1"/>
    </source>
</evidence>
<comment type="caution">
    <text evidence="2">The sequence shown here is derived from an EMBL/GenBank/DDBJ whole genome shotgun (WGS) entry which is preliminary data.</text>
</comment>
<dbReference type="RefSeq" id="WP_144565211.1">
    <property type="nucleotide sequence ID" value="NZ_VIVN01000005.1"/>
</dbReference>
<keyword evidence="3" id="KW-1185">Reference proteome</keyword>
<evidence type="ECO:0000256" key="1">
    <source>
        <dbReference type="SAM" id="Phobius"/>
    </source>
</evidence>
<dbReference type="Pfam" id="PF10787">
    <property type="entry name" value="YfmQ"/>
    <property type="match status" value="1"/>
</dbReference>
<reference evidence="2 3" key="1">
    <citation type="submission" date="2019-06" db="EMBL/GenBank/DDBJ databases">
        <title>Sorghum-associated microbial communities from plants grown in Nebraska, USA.</title>
        <authorList>
            <person name="Schachtman D."/>
        </authorList>
    </citation>
    <scope>NUCLEOTIDE SEQUENCE [LARGE SCALE GENOMIC DNA]</scope>
    <source>
        <strain evidence="2 3">2482</strain>
    </source>
</reference>
<organism evidence="2 3">
    <name type="scientific">Neobacillus bataviensis</name>
    <dbReference type="NCBI Taxonomy" id="220685"/>
    <lineage>
        <taxon>Bacteria</taxon>
        <taxon>Bacillati</taxon>
        <taxon>Bacillota</taxon>
        <taxon>Bacilli</taxon>
        <taxon>Bacillales</taxon>
        <taxon>Bacillaceae</taxon>
        <taxon>Neobacillus</taxon>
    </lineage>
</organism>
<name>A0A561DEL3_9BACI</name>
<dbReference type="EMBL" id="VIVN01000005">
    <property type="protein sequence ID" value="TWE01836.1"/>
    <property type="molecule type" value="Genomic_DNA"/>
</dbReference>
<gene>
    <name evidence="2" type="ORF">FB550_105205</name>
</gene>
<keyword evidence="1" id="KW-0812">Transmembrane</keyword>
<keyword evidence="1" id="KW-1133">Transmembrane helix</keyword>
<sequence length="144" mass="16810">MTWTIISIILISLLKILVTCLPTGPVEWLIRKFETHSKLGDENITLSIDGRRLEGEDKTKVINDFNEAIFLKKHYIFPGTEELYLNPENSDSPIVIETKRGNKDVKLFVYRYKDRVDVVKQFKKKLVAYSLMSESLQKYSIRKI</sequence>
<dbReference type="Proteomes" id="UP000319671">
    <property type="component" value="Unassembled WGS sequence"/>
</dbReference>
<feature type="transmembrane region" description="Helical" evidence="1">
    <location>
        <begin position="6"/>
        <end position="30"/>
    </location>
</feature>
<evidence type="ECO:0000313" key="3">
    <source>
        <dbReference type="Proteomes" id="UP000319671"/>
    </source>
</evidence>
<proteinExistence type="predicted"/>
<dbReference type="InterPro" id="IPR019723">
    <property type="entry name" value="Uncharacterised_YfmQ"/>
</dbReference>
<accession>A0A561DEL3</accession>
<dbReference type="AlphaFoldDB" id="A0A561DEL3"/>
<protein>
    <submittedName>
        <fullName evidence="2">Uncharacterized protein YfmQ</fullName>
    </submittedName>
</protein>
<keyword evidence="1" id="KW-0472">Membrane</keyword>